<organism evidence="1 2">
    <name type="scientific">Emiliania huxleyi (strain CCMP1516)</name>
    <dbReference type="NCBI Taxonomy" id="280463"/>
    <lineage>
        <taxon>Eukaryota</taxon>
        <taxon>Haptista</taxon>
        <taxon>Haptophyta</taxon>
        <taxon>Prymnesiophyceae</taxon>
        <taxon>Isochrysidales</taxon>
        <taxon>Noelaerhabdaceae</taxon>
        <taxon>Emiliania</taxon>
    </lineage>
</organism>
<dbReference type="Pfam" id="PF01868">
    <property type="entry name" value="RNase_P-MRP_p29"/>
    <property type="match status" value="1"/>
</dbReference>
<dbReference type="PaxDb" id="2903-EOD19739"/>
<reference evidence="2" key="1">
    <citation type="journal article" date="2013" name="Nature">
        <title>Pan genome of the phytoplankton Emiliania underpins its global distribution.</title>
        <authorList>
            <person name="Read B.A."/>
            <person name="Kegel J."/>
            <person name="Klute M.J."/>
            <person name="Kuo A."/>
            <person name="Lefebvre S.C."/>
            <person name="Maumus F."/>
            <person name="Mayer C."/>
            <person name="Miller J."/>
            <person name="Monier A."/>
            <person name="Salamov A."/>
            <person name="Young J."/>
            <person name="Aguilar M."/>
            <person name="Claverie J.M."/>
            <person name="Frickenhaus S."/>
            <person name="Gonzalez K."/>
            <person name="Herman E.K."/>
            <person name="Lin Y.C."/>
            <person name="Napier J."/>
            <person name="Ogata H."/>
            <person name="Sarno A.F."/>
            <person name="Shmutz J."/>
            <person name="Schroeder D."/>
            <person name="de Vargas C."/>
            <person name="Verret F."/>
            <person name="von Dassow P."/>
            <person name="Valentin K."/>
            <person name="Van de Peer Y."/>
            <person name="Wheeler G."/>
            <person name="Dacks J.B."/>
            <person name="Delwiche C.F."/>
            <person name="Dyhrman S.T."/>
            <person name="Glockner G."/>
            <person name="John U."/>
            <person name="Richards T."/>
            <person name="Worden A.Z."/>
            <person name="Zhang X."/>
            <person name="Grigoriev I.V."/>
            <person name="Allen A.E."/>
            <person name="Bidle K."/>
            <person name="Borodovsky M."/>
            <person name="Bowler C."/>
            <person name="Brownlee C."/>
            <person name="Cock J.M."/>
            <person name="Elias M."/>
            <person name="Gladyshev V.N."/>
            <person name="Groth M."/>
            <person name="Guda C."/>
            <person name="Hadaegh A."/>
            <person name="Iglesias-Rodriguez M.D."/>
            <person name="Jenkins J."/>
            <person name="Jones B.M."/>
            <person name="Lawson T."/>
            <person name="Leese F."/>
            <person name="Lindquist E."/>
            <person name="Lobanov A."/>
            <person name="Lomsadze A."/>
            <person name="Malik S.B."/>
            <person name="Marsh M.E."/>
            <person name="Mackinder L."/>
            <person name="Mock T."/>
            <person name="Mueller-Roeber B."/>
            <person name="Pagarete A."/>
            <person name="Parker M."/>
            <person name="Probert I."/>
            <person name="Quesneville H."/>
            <person name="Raines C."/>
            <person name="Rensing S.A."/>
            <person name="Riano-Pachon D.M."/>
            <person name="Richier S."/>
            <person name="Rokitta S."/>
            <person name="Shiraiwa Y."/>
            <person name="Soanes D.M."/>
            <person name="van der Giezen M."/>
            <person name="Wahlund T.M."/>
            <person name="Williams B."/>
            <person name="Wilson W."/>
            <person name="Wolfe G."/>
            <person name="Wurch L.L."/>
        </authorList>
    </citation>
    <scope>NUCLEOTIDE SEQUENCE</scope>
</reference>
<sequence>MEGFLLRALKGLKRDRAMQEIRSKLRGRSLLLRRGARGRPARHSAPAAPVRTPGAAKRLWEAYASAAVAALPSTELRALAALCAEMDRHGSFMAVVASRCPSHVGIEGHVLGETSRTFRLLGASGKPVTVLKPGATFRMQLPAAARAGVPPALHLDGSQLLWPSDSKR</sequence>
<dbReference type="InterPro" id="IPR023534">
    <property type="entry name" value="Rof/RNase_P-like"/>
</dbReference>
<accession>A0A0D3J8A4</accession>
<dbReference type="STRING" id="2903.R1EFU5"/>
<dbReference type="RefSeq" id="XP_005772168.1">
    <property type="nucleotide sequence ID" value="XM_005772111.1"/>
</dbReference>
<name>A0A0D3J8A4_EMIH1</name>
<dbReference type="HOGENOM" id="CLU_1589482_0_0_1"/>
<dbReference type="GO" id="GO:0030677">
    <property type="term" value="C:ribonuclease P complex"/>
    <property type="evidence" value="ECO:0007669"/>
    <property type="project" value="InterPro"/>
</dbReference>
<dbReference type="EnsemblProtists" id="EOD19739">
    <property type="protein sequence ID" value="EOD19739"/>
    <property type="gene ID" value="EMIHUDRAFT_242658"/>
</dbReference>
<dbReference type="AlphaFoldDB" id="A0A0D3J8A4"/>
<dbReference type="KEGG" id="ehx:EMIHUDRAFT_242658"/>
<dbReference type="Proteomes" id="UP000013827">
    <property type="component" value="Unassembled WGS sequence"/>
</dbReference>
<dbReference type="InterPro" id="IPR036980">
    <property type="entry name" value="RNase_P/MRP_Rpp29_sf"/>
</dbReference>
<dbReference type="SMART" id="SM00538">
    <property type="entry name" value="POP4"/>
    <property type="match status" value="1"/>
</dbReference>
<evidence type="ECO:0000313" key="2">
    <source>
        <dbReference type="Proteomes" id="UP000013827"/>
    </source>
</evidence>
<dbReference type="Gene3D" id="2.30.30.210">
    <property type="entry name" value="Ribonuclease P/MRP, subunit p29"/>
    <property type="match status" value="1"/>
</dbReference>
<dbReference type="GeneID" id="17265284"/>
<dbReference type="GO" id="GO:0003723">
    <property type="term" value="F:RNA binding"/>
    <property type="evidence" value="ECO:0007669"/>
    <property type="project" value="InterPro"/>
</dbReference>
<protein>
    <submittedName>
        <fullName evidence="1">Uncharacterized protein</fullName>
    </submittedName>
</protein>
<dbReference type="InterPro" id="IPR002730">
    <property type="entry name" value="Rpp29/RNP1"/>
</dbReference>
<keyword evidence="2" id="KW-1185">Reference proteome</keyword>
<dbReference type="GO" id="GO:0001682">
    <property type="term" value="P:tRNA 5'-leader removal"/>
    <property type="evidence" value="ECO:0007669"/>
    <property type="project" value="InterPro"/>
</dbReference>
<proteinExistence type="predicted"/>
<evidence type="ECO:0000313" key="1">
    <source>
        <dbReference type="EnsemblProtists" id="EOD19739"/>
    </source>
</evidence>
<dbReference type="SUPFAM" id="SSF101744">
    <property type="entry name" value="Rof/RNase P subunit-like"/>
    <property type="match status" value="1"/>
</dbReference>
<reference evidence="1" key="2">
    <citation type="submission" date="2024-10" db="UniProtKB">
        <authorList>
            <consortium name="EnsemblProtists"/>
        </authorList>
    </citation>
    <scope>IDENTIFICATION</scope>
</reference>